<keyword evidence="3" id="KW-0274">FAD</keyword>
<dbReference type="EMBL" id="JAAOCA010000013">
    <property type="protein sequence ID" value="MBD1599424.1"/>
    <property type="molecule type" value="Genomic_DNA"/>
</dbReference>
<feature type="domain" description="Reductase C-terminal" evidence="6">
    <location>
        <begin position="328"/>
        <end position="411"/>
    </location>
</feature>
<evidence type="ECO:0000256" key="2">
    <source>
        <dbReference type="ARBA" id="ARBA00022630"/>
    </source>
</evidence>
<feature type="domain" description="FAD/NAD(P)-binding" evidence="5">
    <location>
        <begin position="6"/>
        <end position="309"/>
    </location>
</feature>
<evidence type="ECO:0000313" key="8">
    <source>
        <dbReference type="Proteomes" id="UP000805841"/>
    </source>
</evidence>
<sequence length="428" mass="45813">MVSDRHLLIIGNGCGGTELAFAARASGWAGPITLIGDEPHEPYHRPPLSKAYLVGAAELSSLGLRGTAAYATAQITLLARHRAVAIHRSSKQVELADGRRLPYDHLVLALGGRPRPLPFMARQAENPPRNLHYLRTHDDARAIRDNLHLGRRLVVIGGGYIGLEVAAAAVKSGMQVAVLEAGQQLLGRVAAAPVAAFYGYLHRSAGVDIRTSVQVQGFEFTPDGAIHAVVCADGTRLPADVVVAGIGLLPNSELASEAGLSVDDGIIVDERLATSDPGIMAIGDCARGFSTLYQRSVRIESVPNALEQARKAAALLCDKPPRPDTAPWFWSDQYSVSLKAVGLSQGYDRLVIRGEPQERDFSAFYLKGKRILAVDTVNRAQEFQLCKAAVLQRLEADPEALADETLPLKSIFAMASHTHAVSPPENGS</sequence>
<dbReference type="SUPFAM" id="SSF55424">
    <property type="entry name" value="FAD/NAD-linked reductases, dimerisation (C-terminal) domain"/>
    <property type="match status" value="1"/>
</dbReference>
<keyword evidence="8" id="KW-1185">Reference proteome</keyword>
<reference evidence="7 8" key="1">
    <citation type="journal article" date="2020" name="Insects">
        <title>Bacteria Belonging to Pseudomonas typographi sp. nov. from the Bark Beetle Ips typographus Have Genomic Potential to Aid in the Host Ecology.</title>
        <authorList>
            <person name="Peral-Aranega E."/>
            <person name="Saati-Santamaria Z."/>
            <person name="Kolarik M."/>
            <person name="Rivas R."/>
            <person name="Garcia-Fraile P."/>
        </authorList>
    </citation>
    <scope>NUCLEOTIDE SEQUENCE [LARGE SCALE GENOMIC DNA]</scope>
    <source>
        <strain evidence="7 8">CA3A</strain>
    </source>
</reference>
<dbReference type="RefSeq" id="WP_190420790.1">
    <property type="nucleotide sequence ID" value="NZ_JAAOCA010000013.1"/>
</dbReference>
<evidence type="ECO:0000256" key="3">
    <source>
        <dbReference type="ARBA" id="ARBA00022827"/>
    </source>
</evidence>
<name>A0ABR7Z235_9PSED</name>
<keyword evidence="4" id="KW-0560">Oxidoreductase</keyword>
<dbReference type="Pfam" id="PF14759">
    <property type="entry name" value="Reductase_C"/>
    <property type="match status" value="1"/>
</dbReference>
<evidence type="ECO:0000256" key="4">
    <source>
        <dbReference type="ARBA" id="ARBA00023002"/>
    </source>
</evidence>
<evidence type="ECO:0000259" key="6">
    <source>
        <dbReference type="Pfam" id="PF14759"/>
    </source>
</evidence>
<dbReference type="PANTHER" id="PTHR43557:SF2">
    <property type="entry name" value="RIESKE DOMAIN-CONTAINING PROTEIN-RELATED"/>
    <property type="match status" value="1"/>
</dbReference>
<dbReference type="SUPFAM" id="SSF51905">
    <property type="entry name" value="FAD/NAD(P)-binding domain"/>
    <property type="match status" value="1"/>
</dbReference>
<evidence type="ECO:0000313" key="7">
    <source>
        <dbReference type="EMBL" id="MBD1599424.1"/>
    </source>
</evidence>
<dbReference type="PRINTS" id="PR00411">
    <property type="entry name" value="PNDRDTASEI"/>
</dbReference>
<dbReference type="PRINTS" id="PR00368">
    <property type="entry name" value="FADPNR"/>
</dbReference>
<dbReference type="InterPro" id="IPR028202">
    <property type="entry name" value="Reductase_C"/>
</dbReference>
<protein>
    <submittedName>
        <fullName evidence="7">FAD-dependent oxidoreductase</fullName>
    </submittedName>
</protein>
<dbReference type="Pfam" id="PF07992">
    <property type="entry name" value="Pyr_redox_2"/>
    <property type="match status" value="1"/>
</dbReference>
<proteinExistence type="predicted"/>
<dbReference type="Proteomes" id="UP000805841">
    <property type="component" value="Unassembled WGS sequence"/>
</dbReference>
<dbReference type="Gene3D" id="3.50.50.60">
    <property type="entry name" value="FAD/NAD(P)-binding domain"/>
    <property type="match status" value="2"/>
</dbReference>
<comment type="caution">
    <text evidence="7">The sequence shown here is derived from an EMBL/GenBank/DDBJ whole genome shotgun (WGS) entry which is preliminary data.</text>
</comment>
<evidence type="ECO:0000259" key="5">
    <source>
        <dbReference type="Pfam" id="PF07992"/>
    </source>
</evidence>
<dbReference type="InterPro" id="IPR016156">
    <property type="entry name" value="FAD/NAD-linked_Rdtase_dimer_sf"/>
</dbReference>
<gene>
    <name evidence="7" type="ORF">HAQ05_12000</name>
</gene>
<dbReference type="InterPro" id="IPR050446">
    <property type="entry name" value="FAD-oxidoreductase/Apoptosis"/>
</dbReference>
<keyword evidence="2" id="KW-0285">Flavoprotein</keyword>
<dbReference type="InterPro" id="IPR023753">
    <property type="entry name" value="FAD/NAD-binding_dom"/>
</dbReference>
<comment type="cofactor">
    <cofactor evidence="1">
        <name>FAD</name>
        <dbReference type="ChEBI" id="CHEBI:57692"/>
    </cofactor>
</comment>
<evidence type="ECO:0000256" key="1">
    <source>
        <dbReference type="ARBA" id="ARBA00001974"/>
    </source>
</evidence>
<dbReference type="InterPro" id="IPR036188">
    <property type="entry name" value="FAD/NAD-bd_sf"/>
</dbReference>
<dbReference type="Gene3D" id="3.30.390.30">
    <property type="match status" value="1"/>
</dbReference>
<organism evidence="7 8">
    <name type="scientific">Pseudomonas typographi</name>
    <dbReference type="NCBI Taxonomy" id="2715964"/>
    <lineage>
        <taxon>Bacteria</taxon>
        <taxon>Pseudomonadati</taxon>
        <taxon>Pseudomonadota</taxon>
        <taxon>Gammaproteobacteria</taxon>
        <taxon>Pseudomonadales</taxon>
        <taxon>Pseudomonadaceae</taxon>
        <taxon>Pseudomonas</taxon>
    </lineage>
</organism>
<dbReference type="PANTHER" id="PTHR43557">
    <property type="entry name" value="APOPTOSIS-INDUCING FACTOR 1"/>
    <property type="match status" value="1"/>
</dbReference>
<accession>A0ABR7Z235</accession>